<dbReference type="RefSeq" id="WP_166283882.1">
    <property type="nucleotide sequence ID" value="NZ_JAANNP010000031.1"/>
</dbReference>
<comment type="caution">
    <text evidence="2">The sequence shown here is derived from an EMBL/GenBank/DDBJ whole genome shotgun (WGS) entry which is preliminary data.</text>
</comment>
<dbReference type="EMBL" id="JAANNP010000031">
    <property type="protein sequence ID" value="NHC15460.1"/>
    <property type="molecule type" value="Genomic_DNA"/>
</dbReference>
<gene>
    <name evidence="2" type="ORF">G9H71_16905</name>
</gene>
<proteinExistence type="predicted"/>
<protein>
    <submittedName>
        <fullName evidence="2">Uncharacterized protein</fullName>
    </submittedName>
</protein>
<keyword evidence="1" id="KW-0812">Transmembrane</keyword>
<dbReference type="Proteomes" id="UP000800981">
    <property type="component" value="Unassembled WGS sequence"/>
</dbReference>
<accession>A0ABX0GXY8</accession>
<keyword evidence="1" id="KW-0472">Membrane</keyword>
<evidence type="ECO:0000256" key="1">
    <source>
        <dbReference type="SAM" id="Phobius"/>
    </source>
</evidence>
<feature type="transmembrane region" description="Helical" evidence="1">
    <location>
        <begin position="35"/>
        <end position="56"/>
    </location>
</feature>
<reference evidence="2 3" key="1">
    <citation type="submission" date="2020-03" db="EMBL/GenBank/DDBJ databases">
        <title>Two novel Motilibacter sp.</title>
        <authorList>
            <person name="Liu S."/>
        </authorList>
    </citation>
    <scope>NUCLEOTIDE SEQUENCE [LARGE SCALE GENOMIC DNA]</scope>
    <source>
        <strain evidence="2 3">E257</strain>
    </source>
</reference>
<keyword evidence="3" id="KW-1185">Reference proteome</keyword>
<evidence type="ECO:0000313" key="3">
    <source>
        <dbReference type="Proteomes" id="UP000800981"/>
    </source>
</evidence>
<name>A0ABX0GXY8_9ACTN</name>
<organism evidence="2 3">
    <name type="scientific">Motilibacter deserti</name>
    <dbReference type="NCBI Taxonomy" id="2714956"/>
    <lineage>
        <taxon>Bacteria</taxon>
        <taxon>Bacillati</taxon>
        <taxon>Actinomycetota</taxon>
        <taxon>Actinomycetes</taxon>
        <taxon>Motilibacterales</taxon>
        <taxon>Motilibacteraceae</taxon>
        <taxon>Motilibacter</taxon>
    </lineage>
</organism>
<keyword evidence="1" id="KW-1133">Transmembrane helix</keyword>
<sequence length="79" mass="7938">MRRHELDLAVLVAGVVFLAVGLTYAAASLTDEEVRANVVVPSVVVGLGIAGIAAAVRAAVRALRPAAPAPEPGAAPRTD</sequence>
<evidence type="ECO:0000313" key="2">
    <source>
        <dbReference type="EMBL" id="NHC15460.1"/>
    </source>
</evidence>